<protein>
    <submittedName>
        <fullName evidence="1">Uncharacterized protein</fullName>
    </submittedName>
</protein>
<dbReference type="EMBL" id="FUIG01000019">
    <property type="protein sequence ID" value="SJM30216.1"/>
    <property type="molecule type" value="Genomic_DNA"/>
</dbReference>
<dbReference type="SUPFAM" id="SSF56235">
    <property type="entry name" value="N-terminal nucleophile aminohydrolases (Ntn hydrolases)"/>
    <property type="match status" value="1"/>
</dbReference>
<organism evidence="1 2">
    <name type="scientific">Mesorhizobium delmotii</name>
    <dbReference type="NCBI Taxonomy" id="1631247"/>
    <lineage>
        <taxon>Bacteria</taxon>
        <taxon>Pseudomonadati</taxon>
        <taxon>Pseudomonadota</taxon>
        <taxon>Alphaproteobacteria</taxon>
        <taxon>Hyphomicrobiales</taxon>
        <taxon>Phyllobacteriaceae</taxon>
        <taxon>Mesorhizobium</taxon>
    </lineage>
</organism>
<proteinExistence type="predicted"/>
<gene>
    <name evidence="1" type="ORF">BQ8482_130115</name>
</gene>
<accession>A0A2P9AGJ7</accession>
<name>A0A2P9AGJ7_9HYPH</name>
<dbReference type="Pfam" id="PF01019">
    <property type="entry name" value="G_glu_transpept"/>
    <property type="match status" value="1"/>
</dbReference>
<dbReference type="InterPro" id="IPR029055">
    <property type="entry name" value="Ntn_hydrolases_N"/>
</dbReference>
<reference evidence="2" key="1">
    <citation type="submission" date="2016-12" db="EMBL/GenBank/DDBJ databases">
        <authorList>
            <person name="Brunel B."/>
        </authorList>
    </citation>
    <scope>NUCLEOTIDE SEQUENCE [LARGE SCALE GENOMIC DNA]</scope>
</reference>
<dbReference type="RefSeq" id="WP_165848514.1">
    <property type="nucleotide sequence ID" value="NZ_FUIG01000019.1"/>
</dbReference>
<keyword evidence="2" id="KW-1185">Reference proteome</keyword>
<sequence length="84" mass="8704">MLANTENAFDAAAATAAARNVAVPYMSGLAGGGTAICYVAAENRVRVLNFTPSYPHKFSFAGVEDRFSIRRDGYGSGLPGCLAG</sequence>
<evidence type="ECO:0000313" key="2">
    <source>
        <dbReference type="Proteomes" id="UP000245698"/>
    </source>
</evidence>
<dbReference type="PRINTS" id="PR01210">
    <property type="entry name" value="GGTRANSPTASE"/>
</dbReference>
<dbReference type="AlphaFoldDB" id="A0A2P9AGJ7"/>
<dbReference type="Proteomes" id="UP000245698">
    <property type="component" value="Unassembled WGS sequence"/>
</dbReference>
<evidence type="ECO:0000313" key="1">
    <source>
        <dbReference type="EMBL" id="SJM30216.1"/>
    </source>
</evidence>